<protein>
    <submittedName>
        <fullName evidence="2">Uncharacterized protein</fullName>
    </submittedName>
</protein>
<proteinExistence type="predicted"/>
<dbReference type="Gene3D" id="3.30.160.60">
    <property type="entry name" value="Classic Zinc Finger"/>
    <property type="match status" value="1"/>
</dbReference>
<sequence length="252" mass="28621">MYTDIHKQAFYYPDITSHPSNLAGVVSSPFSPLNSTMSPKEKRKGRPINPQQASWPQYQQSLTYTPEYLYQRGQQEWLTLPTGYVPLPSQRSTCPNAYSLANLQPLSAQNVYPNSNISTFNQPDYHFSETPFVPSNAYPITISPSPWSAITPLYTASNQSTTTTPESESQVRVLEPRPKPQCWDHGCNGREFSTFSNLYRHTRERSEAAIKPQCSRCGAVFTRKTARNKHMGNCRGTWIRLSKTIPDKFDTN</sequence>
<name>A0A0U1MBD0_TALIS</name>
<feature type="compositionally biased region" description="Polar residues" evidence="1">
    <location>
        <begin position="28"/>
        <end position="38"/>
    </location>
</feature>
<gene>
    <name evidence="2" type="ORF">PISL3812_09997</name>
</gene>
<feature type="region of interest" description="Disordered" evidence="1">
    <location>
        <begin position="28"/>
        <end position="56"/>
    </location>
</feature>
<dbReference type="OMA" id="HCTSDIT"/>
<evidence type="ECO:0000256" key="1">
    <source>
        <dbReference type="SAM" id="MobiDB-lite"/>
    </source>
</evidence>
<dbReference type="OrthoDB" id="5366256at2759"/>
<reference evidence="2 3" key="1">
    <citation type="submission" date="2015-04" db="EMBL/GenBank/DDBJ databases">
        <authorList>
            <person name="Syromyatnikov M.Y."/>
            <person name="Popov V.N."/>
        </authorList>
    </citation>
    <scope>NUCLEOTIDE SEQUENCE [LARGE SCALE GENOMIC DNA]</scope>
    <source>
        <strain evidence="2">WF-38-12</strain>
    </source>
</reference>
<dbReference type="AlphaFoldDB" id="A0A0U1MBD0"/>
<organism evidence="2 3">
    <name type="scientific">Talaromyces islandicus</name>
    <name type="common">Penicillium islandicum</name>
    <dbReference type="NCBI Taxonomy" id="28573"/>
    <lineage>
        <taxon>Eukaryota</taxon>
        <taxon>Fungi</taxon>
        <taxon>Dikarya</taxon>
        <taxon>Ascomycota</taxon>
        <taxon>Pezizomycotina</taxon>
        <taxon>Eurotiomycetes</taxon>
        <taxon>Eurotiomycetidae</taxon>
        <taxon>Eurotiales</taxon>
        <taxon>Trichocomaceae</taxon>
        <taxon>Talaromyces</taxon>
        <taxon>Talaromyces sect. Islandici</taxon>
    </lineage>
</organism>
<evidence type="ECO:0000313" key="2">
    <source>
        <dbReference type="EMBL" id="CRG92917.1"/>
    </source>
</evidence>
<dbReference type="EMBL" id="CVMT01000037">
    <property type="protein sequence ID" value="CRG92917.1"/>
    <property type="molecule type" value="Genomic_DNA"/>
</dbReference>
<accession>A0A0U1MBD0</accession>
<dbReference type="Proteomes" id="UP000054383">
    <property type="component" value="Unassembled WGS sequence"/>
</dbReference>
<keyword evidence="3" id="KW-1185">Reference proteome</keyword>
<evidence type="ECO:0000313" key="3">
    <source>
        <dbReference type="Proteomes" id="UP000054383"/>
    </source>
</evidence>